<accession>A0ABV0CVA0</accession>
<dbReference type="RefSeq" id="WP_346784243.1">
    <property type="nucleotide sequence ID" value="NZ_JBDLBR010000002.1"/>
</dbReference>
<evidence type="ECO:0000313" key="3">
    <source>
        <dbReference type="Proteomes" id="UP001484535"/>
    </source>
</evidence>
<gene>
    <name evidence="2" type="ORF">ABDJ38_06380</name>
</gene>
<dbReference type="EMBL" id="JBDLBR010000002">
    <property type="protein sequence ID" value="MEN7536794.1"/>
    <property type="molecule type" value="Genomic_DNA"/>
</dbReference>
<proteinExistence type="predicted"/>
<name>A0ABV0CVA0_9SPHN</name>
<feature type="region of interest" description="Disordered" evidence="1">
    <location>
        <begin position="125"/>
        <end position="145"/>
    </location>
</feature>
<keyword evidence="3" id="KW-1185">Reference proteome</keyword>
<organism evidence="2 3">
    <name type="scientific">Aurantiacibacter flavus</name>
    <dbReference type="NCBI Taxonomy" id="3145232"/>
    <lineage>
        <taxon>Bacteria</taxon>
        <taxon>Pseudomonadati</taxon>
        <taxon>Pseudomonadota</taxon>
        <taxon>Alphaproteobacteria</taxon>
        <taxon>Sphingomonadales</taxon>
        <taxon>Erythrobacteraceae</taxon>
        <taxon>Aurantiacibacter</taxon>
    </lineage>
</organism>
<evidence type="ECO:0000313" key="2">
    <source>
        <dbReference type="EMBL" id="MEN7536794.1"/>
    </source>
</evidence>
<comment type="caution">
    <text evidence="2">The sequence shown here is derived from an EMBL/GenBank/DDBJ whole genome shotgun (WGS) entry which is preliminary data.</text>
</comment>
<dbReference type="Proteomes" id="UP001484535">
    <property type="component" value="Unassembled WGS sequence"/>
</dbReference>
<evidence type="ECO:0000256" key="1">
    <source>
        <dbReference type="SAM" id="MobiDB-lite"/>
    </source>
</evidence>
<reference evidence="2 3" key="1">
    <citation type="submission" date="2024-05" db="EMBL/GenBank/DDBJ databases">
        <authorList>
            <person name="Park S."/>
        </authorList>
    </citation>
    <scope>NUCLEOTIDE SEQUENCE [LARGE SCALE GENOMIC DNA]</scope>
    <source>
        <strain evidence="2 3">DGU5</strain>
    </source>
</reference>
<sequence length="145" mass="15208">MIFSATNARWQTVIADLSLILFLVAAAALDESPAPVAAATRAPSEAAQVATGETADIALTMWRPGHGAPPLTDWLAEQTPDESHRLAIVITYTKGGFDEALATASALRAESGAAGSRARITIAEGERTGTMVSLVQDDPPQPERR</sequence>
<protein>
    <submittedName>
        <fullName evidence="2">Uncharacterized protein</fullName>
    </submittedName>
</protein>